<evidence type="ECO:0000259" key="1">
    <source>
        <dbReference type="Pfam" id="PF00149"/>
    </source>
</evidence>
<evidence type="ECO:0000313" key="3">
    <source>
        <dbReference type="Proteomes" id="UP000193334"/>
    </source>
</evidence>
<dbReference type="InterPro" id="IPR051918">
    <property type="entry name" value="STPP_CPPED1"/>
</dbReference>
<feature type="domain" description="Calcineurin-like phosphoesterase" evidence="1">
    <location>
        <begin position="45"/>
        <end position="241"/>
    </location>
</feature>
<reference evidence="3" key="1">
    <citation type="submission" date="2017-04" db="EMBL/GenBank/DDBJ databases">
        <title>Comparative genomics and description of representatives of a novel lineage of planctomycetes thriving in anoxic sediments.</title>
        <authorList>
            <person name="Spring S."/>
            <person name="Bunk B."/>
            <person name="Sproer C."/>
        </authorList>
    </citation>
    <scope>NUCLEOTIDE SEQUENCE [LARGE SCALE GENOMIC DNA]</scope>
    <source>
        <strain evidence="3">ST-PulAB-D4</strain>
    </source>
</reference>
<dbReference type="SUPFAM" id="SSF56300">
    <property type="entry name" value="Metallo-dependent phosphatases"/>
    <property type="match status" value="1"/>
</dbReference>
<dbReference type="PROSITE" id="PS51318">
    <property type="entry name" value="TAT"/>
    <property type="match status" value="1"/>
</dbReference>
<sequence>MKFNKITRRDLLKTSGGLASAILLSGKVLPGSDMCFAQGGSSKVKIFAVGDAHFGWDNGEQPSPEYQEQLMETIMNRFPDLDAFVDTGDAHHNYAVEADKGRWTDVIQGGCRTSQFFYAAGNHEVDKWNAEYDPEEFAEKLGSVACRPYYSFDIKGIHFISLPELARANYITEEEIEWLKLDLAVNQGKTTVIFSHNSLAGTTEYYTDQAYRQVANSQTILDIINQHPNVLAWLHGHNHTYEVVPKSGKVYVSLGRIGGFANESVLPYDLGGFYLEAGSDYLTVRGYNAEADKFFDEISSDYSFLNHTINGSTSLNLSEKPAISYGFGGARDGQIISAFNHHCNAGGSDPLLIGGSDKEKEILNTGEGKRELFITGTDTQIFNFNKDFLWHEQRPSGGIMAPGFHLPPDKYEWSNSKLRLLSNESGNTYFCVPMRGAARNSYLRCPPGETYKFRMKMDCHSGGQNLLVKCNVYDNNQNVLETLIKPSVTLGSGMQTLDYDFEIPSFETFACNNKPNTLEYDIEVAGTENQDLIYNDITSDRKVQIGFEAVFSNFSEYIDIDQAEVMFADADGQTSTVNPGVKADGTNCSFSGTLSSSQIESYQLPVKTPERSVFEVSAGGSRRLSWLVRQTAPAWQVRNAPVADKGSFIEVGPMRNDYSPKEEIVIAPTSQTNSPFIHRLRHISKAKIFPDKGNKTLIADIEKLSGEGEIIAASSEIPKRVMGASGWSYSNGLVTAQIKQQGRVVMKF</sequence>
<dbReference type="AlphaFoldDB" id="A0A1W6LJ53"/>
<protein>
    <submittedName>
        <fullName evidence="2">Metallophosphoesterase, family</fullName>
    </submittedName>
</protein>
<dbReference type="Gene3D" id="3.60.21.10">
    <property type="match status" value="1"/>
</dbReference>
<dbReference type="Proteomes" id="UP000193334">
    <property type="component" value="Chromosome"/>
</dbReference>
<dbReference type="RefSeq" id="WP_085754505.1">
    <property type="nucleotide sequence ID" value="NZ_CP021023.1"/>
</dbReference>
<dbReference type="KEGG" id="pbp:STSP1_00141"/>
<dbReference type="EMBL" id="CP021023">
    <property type="protein sequence ID" value="ARN55776.1"/>
    <property type="molecule type" value="Genomic_DNA"/>
</dbReference>
<dbReference type="PANTHER" id="PTHR43143:SF1">
    <property type="entry name" value="SERINE_THREONINE-PROTEIN PHOSPHATASE CPPED1"/>
    <property type="match status" value="1"/>
</dbReference>
<evidence type="ECO:0000313" key="2">
    <source>
        <dbReference type="EMBL" id="ARN55776.1"/>
    </source>
</evidence>
<dbReference type="InterPro" id="IPR029052">
    <property type="entry name" value="Metallo-depent_PP-like"/>
</dbReference>
<gene>
    <name evidence="2" type="ORF">STSP1_00141</name>
</gene>
<dbReference type="PANTHER" id="PTHR43143">
    <property type="entry name" value="METALLOPHOSPHOESTERASE, CALCINEURIN SUPERFAMILY"/>
    <property type="match status" value="1"/>
</dbReference>
<dbReference type="STRING" id="1941349.STSP1_00141"/>
<proteinExistence type="predicted"/>
<accession>A0A1W6LJ53</accession>
<name>A0A1W6LJ53_9BACT</name>
<dbReference type="GO" id="GO:0016787">
    <property type="term" value="F:hydrolase activity"/>
    <property type="evidence" value="ECO:0007669"/>
    <property type="project" value="InterPro"/>
</dbReference>
<dbReference type="InterPro" id="IPR004843">
    <property type="entry name" value="Calcineurin-like_PHP"/>
</dbReference>
<organism evidence="2 3">
    <name type="scientific">Sedimentisphaera salicampi</name>
    <dbReference type="NCBI Taxonomy" id="1941349"/>
    <lineage>
        <taxon>Bacteria</taxon>
        <taxon>Pseudomonadati</taxon>
        <taxon>Planctomycetota</taxon>
        <taxon>Phycisphaerae</taxon>
        <taxon>Sedimentisphaerales</taxon>
        <taxon>Sedimentisphaeraceae</taxon>
        <taxon>Sedimentisphaera</taxon>
    </lineage>
</organism>
<keyword evidence="3" id="KW-1185">Reference proteome</keyword>
<dbReference type="Pfam" id="PF00149">
    <property type="entry name" value="Metallophos"/>
    <property type="match status" value="1"/>
</dbReference>
<dbReference type="InterPro" id="IPR006311">
    <property type="entry name" value="TAT_signal"/>
</dbReference>